<proteinExistence type="predicted"/>
<reference evidence="1 2" key="1">
    <citation type="journal article" date="2021" name="Elife">
        <title>Chloroplast acquisition without the gene transfer in kleptoplastic sea slugs, Plakobranchus ocellatus.</title>
        <authorList>
            <person name="Maeda T."/>
            <person name="Takahashi S."/>
            <person name="Yoshida T."/>
            <person name="Shimamura S."/>
            <person name="Takaki Y."/>
            <person name="Nagai Y."/>
            <person name="Toyoda A."/>
            <person name="Suzuki Y."/>
            <person name="Arimoto A."/>
            <person name="Ishii H."/>
            <person name="Satoh N."/>
            <person name="Nishiyama T."/>
            <person name="Hasebe M."/>
            <person name="Maruyama T."/>
            <person name="Minagawa J."/>
            <person name="Obokata J."/>
            <person name="Shigenobu S."/>
        </authorList>
    </citation>
    <scope>NUCLEOTIDE SEQUENCE [LARGE SCALE GENOMIC DNA]</scope>
</reference>
<evidence type="ECO:0000313" key="2">
    <source>
        <dbReference type="Proteomes" id="UP000735302"/>
    </source>
</evidence>
<keyword evidence="2" id="KW-1185">Reference proteome</keyword>
<sequence length="91" mass="9387">MHGLGKVNLAWARGLAGALLKLVKHLRGLSLAKLSSQFVFVGACDCITLHNYFFELGVAKIDGGTGCRKSGSSHTAAALAFGADSSPLALT</sequence>
<evidence type="ECO:0000313" key="1">
    <source>
        <dbReference type="EMBL" id="GFO35662.1"/>
    </source>
</evidence>
<dbReference type="Proteomes" id="UP000735302">
    <property type="component" value="Unassembled WGS sequence"/>
</dbReference>
<protein>
    <submittedName>
        <fullName evidence="1">Uncharacterized protein</fullName>
    </submittedName>
</protein>
<gene>
    <name evidence="1" type="ORF">PoB_006216700</name>
</gene>
<organism evidence="1 2">
    <name type="scientific">Plakobranchus ocellatus</name>
    <dbReference type="NCBI Taxonomy" id="259542"/>
    <lineage>
        <taxon>Eukaryota</taxon>
        <taxon>Metazoa</taxon>
        <taxon>Spiralia</taxon>
        <taxon>Lophotrochozoa</taxon>
        <taxon>Mollusca</taxon>
        <taxon>Gastropoda</taxon>
        <taxon>Heterobranchia</taxon>
        <taxon>Euthyneura</taxon>
        <taxon>Panpulmonata</taxon>
        <taxon>Sacoglossa</taxon>
        <taxon>Placobranchoidea</taxon>
        <taxon>Plakobranchidae</taxon>
        <taxon>Plakobranchus</taxon>
    </lineage>
</organism>
<name>A0AAV4CUT0_9GAST</name>
<dbReference type="AlphaFoldDB" id="A0AAV4CUT0"/>
<accession>A0AAV4CUT0</accession>
<dbReference type="EMBL" id="BLXT01007004">
    <property type="protein sequence ID" value="GFO35662.1"/>
    <property type="molecule type" value="Genomic_DNA"/>
</dbReference>
<comment type="caution">
    <text evidence="1">The sequence shown here is derived from an EMBL/GenBank/DDBJ whole genome shotgun (WGS) entry which is preliminary data.</text>
</comment>